<evidence type="ECO:0000313" key="1">
    <source>
        <dbReference type="EMBL" id="GAW25342.1"/>
    </source>
</evidence>
<keyword evidence="2" id="KW-1185">Reference proteome</keyword>
<accession>A0A1S8A5R9</accession>
<name>A0A1S8A5R9_ROSNE</name>
<gene>
    <name evidence="1" type="ORF">SAMD00023353_0500280</name>
</gene>
<evidence type="ECO:0000313" key="2">
    <source>
        <dbReference type="Proteomes" id="UP000054516"/>
    </source>
</evidence>
<dbReference type="OrthoDB" id="5244978at2759"/>
<dbReference type="EMBL" id="DF977450">
    <property type="protein sequence ID" value="GAW25342.1"/>
    <property type="molecule type" value="Genomic_DNA"/>
</dbReference>
<proteinExistence type="predicted"/>
<dbReference type="Proteomes" id="UP000054516">
    <property type="component" value="Unassembled WGS sequence"/>
</dbReference>
<protein>
    <submittedName>
        <fullName evidence="1">Uncharacterized protein</fullName>
    </submittedName>
</protein>
<sequence>MDHPAITIDPTTVFKTGIRDSRTEYRRSIHAEFSRESASACVTACFNRLIPSLEDACRRLQQPEHQQTGLWDLYCCDSVNCGVYIGDIGQSRELLRDFKSLATLL</sequence>
<dbReference type="AlphaFoldDB" id="A0A1S8A5R9"/>
<reference evidence="1" key="1">
    <citation type="submission" date="2016-03" db="EMBL/GenBank/DDBJ databases">
        <title>Draft genome sequence of Rosellinia necatrix.</title>
        <authorList>
            <person name="Kanematsu S."/>
        </authorList>
    </citation>
    <scope>NUCLEOTIDE SEQUENCE [LARGE SCALE GENOMIC DNA]</scope>
    <source>
        <strain evidence="1">W97</strain>
    </source>
</reference>
<organism evidence="1">
    <name type="scientific">Rosellinia necatrix</name>
    <name type="common">White root-rot fungus</name>
    <dbReference type="NCBI Taxonomy" id="77044"/>
    <lineage>
        <taxon>Eukaryota</taxon>
        <taxon>Fungi</taxon>
        <taxon>Dikarya</taxon>
        <taxon>Ascomycota</taxon>
        <taxon>Pezizomycotina</taxon>
        <taxon>Sordariomycetes</taxon>
        <taxon>Xylariomycetidae</taxon>
        <taxon>Xylariales</taxon>
        <taxon>Xylariaceae</taxon>
        <taxon>Rosellinia</taxon>
    </lineage>
</organism>